<dbReference type="GO" id="GO:0005525">
    <property type="term" value="F:GTP binding"/>
    <property type="evidence" value="ECO:0007669"/>
    <property type="project" value="InterPro"/>
</dbReference>
<reference evidence="1 2" key="1">
    <citation type="submission" date="2024-01" db="EMBL/GenBank/DDBJ databases">
        <title>The genomes of 5 underutilized Papilionoideae crops provide insights into root nodulation and disease resistance.</title>
        <authorList>
            <person name="Yuan L."/>
        </authorList>
    </citation>
    <scope>NUCLEOTIDE SEQUENCE [LARGE SCALE GENOMIC DNA]</scope>
    <source>
        <strain evidence="1">LY-2023</strain>
        <tissue evidence="1">Leaf</tissue>
    </source>
</reference>
<name>A0AAN9PS82_CLITE</name>
<accession>A0AAN9PS82</accession>
<keyword evidence="2" id="KW-1185">Reference proteome</keyword>
<organism evidence="1 2">
    <name type="scientific">Clitoria ternatea</name>
    <name type="common">Butterfly pea</name>
    <dbReference type="NCBI Taxonomy" id="43366"/>
    <lineage>
        <taxon>Eukaryota</taxon>
        <taxon>Viridiplantae</taxon>
        <taxon>Streptophyta</taxon>
        <taxon>Embryophyta</taxon>
        <taxon>Tracheophyta</taxon>
        <taxon>Spermatophyta</taxon>
        <taxon>Magnoliopsida</taxon>
        <taxon>eudicotyledons</taxon>
        <taxon>Gunneridae</taxon>
        <taxon>Pentapetalae</taxon>
        <taxon>rosids</taxon>
        <taxon>fabids</taxon>
        <taxon>Fabales</taxon>
        <taxon>Fabaceae</taxon>
        <taxon>Papilionoideae</taxon>
        <taxon>50 kb inversion clade</taxon>
        <taxon>NPAAA clade</taxon>
        <taxon>indigoferoid/millettioid clade</taxon>
        <taxon>Phaseoleae</taxon>
        <taxon>Clitoria</taxon>
    </lineage>
</organism>
<sequence length="112" mass="13024">MKFVTFVDDAYEANEINIIPISRKTNTTTHEAVGVMTKGDTQICFFDTPWLMLNCGGFPYRDVKARVESAWSSVNLYEVLIVIFDVHRHITRLKVYFNRGIVLNFSTYFLFD</sequence>
<evidence type="ECO:0000313" key="1">
    <source>
        <dbReference type="EMBL" id="KAK7310145.1"/>
    </source>
</evidence>
<protein>
    <submittedName>
        <fullName evidence="1">Uncharacterized protein</fullName>
    </submittedName>
</protein>
<comment type="caution">
    <text evidence="1">The sequence shown here is derived from an EMBL/GenBank/DDBJ whole genome shotgun (WGS) entry which is preliminary data.</text>
</comment>
<dbReference type="GO" id="GO:0000028">
    <property type="term" value="P:ribosomal small subunit assembly"/>
    <property type="evidence" value="ECO:0007669"/>
    <property type="project" value="TreeGrafter"/>
</dbReference>
<dbReference type="InterPro" id="IPR005662">
    <property type="entry name" value="GTPase_Era-like"/>
</dbReference>
<dbReference type="PANTHER" id="PTHR42698">
    <property type="entry name" value="GTPASE ERA"/>
    <property type="match status" value="1"/>
</dbReference>
<dbReference type="GO" id="GO:0043024">
    <property type="term" value="F:ribosomal small subunit binding"/>
    <property type="evidence" value="ECO:0007669"/>
    <property type="project" value="TreeGrafter"/>
</dbReference>
<dbReference type="EMBL" id="JAYKXN010000002">
    <property type="protein sequence ID" value="KAK7310145.1"/>
    <property type="molecule type" value="Genomic_DNA"/>
</dbReference>
<dbReference type="GO" id="GO:0019843">
    <property type="term" value="F:rRNA binding"/>
    <property type="evidence" value="ECO:0007669"/>
    <property type="project" value="TreeGrafter"/>
</dbReference>
<evidence type="ECO:0000313" key="2">
    <source>
        <dbReference type="Proteomes" id="UP001359559"/>
    </source>
</evidence>
<proteinExistence type="predicted"/>
<dbReference type="PANTHER" id="PTHR42698:SF1">
    <property type="entry name" value="GTPASE ERA, MITOCHONDRIAL"/>
    <property type="match status" value="1"/>
</dbReference>
<dbReference type="Proteomes" id="UP001359559">
    <property type="component" value="Unassembled WGS sequence"/>
</dbReference>
<gene>
    <name evidence="1" type="ORF">RJT34_07451</name>
</gene>
<dbReference type="AlphaFoldDB" id="A0AAN9PS82"/>